<feature type="compositionally biased region" description="Basic and acidic residues" evidence="1">
    <location>
        <begin position="127"/>
        <end position="143"/>
    </location>
</feature>
<feature type="compositionally biased region" description="Basic and acidic residues" evidence="1">
    <location>
        <begin position="524"/>
        <end position="547"/>
    </location>
</feature>
<feature type="region of interest" description="Disordered" evidence="1">
    <location>
        <begin position="523"/>
        <end position="651"/>
    </location>
</feature>
<evidence type="ECO:0000313" key="3">
    <source>
        <dbReference type="Proteomes" id="UP001152747"/>
    </source>
</evidence>
<sequence length="733" mass="83374">MNTILRFFEMSNQRIIEIDDDEELIIIEDDDTMYETCPELILHVQNDRSRKITIISEDSEDAPMPEEEPVPRSSRRTSRRSDDLRRRAMINHASRSRSGSSGRPPRSESRSRSRSRSRTRSRSRRSRPQEIEDKPAESKENRHLAFPTARQISKLQDRKRVSRPESINLPSPLHILTEQQVTGVAEAKTIQFLTRIILTTKKLTIEDRKMLYEEMIEAAENIGTSRSSIDLNNEDDKGLEDYCSRIFYSNKGVLIETIQMVRKVGSGKKTMTCEEKLYSDICKTRIIGEKNKFLDGMLNIKCSEKIKTSRQNYTRSEQFVIGLKNERADGKFEINSEKKTFDPTKTINFEEKVMFDRENVGILIDHKASAEMVEHWNHDQGSFGEQHCDYREIKFVFGSSDEKQQQSSKKAKISTPSIRQHLPKPKEVTPKKSEKEAEENLKTAKALTPKHDQTSSFFTHSPQATSTPKSPCDLRGTAAKSKLTPVARTPTDPASTPLFSPNEIDVDKSLKKTATRNLDALFAKLEKQKIPEELKTAKDSTPNKKDASNTSLGEHSSTEVSPISAPKGKLRIKETKITREILEREGQPPQVSEKKEETVKEQDVSMSGSKRSRKKRSKSKAPKINIPESATPEKSVRVDFPISSTSPGPKQEFTEPIGFGFLVDGVKHECTLNIIFNAVKKPNVDLNSLKFKGKMIWEKSQEWKPIGENLETSTTKTLAVQQSDIMKDETTKK</sequence>
<evidence type="ECO:0000313" key="2">
    <source>
        <dbReference type="EMBL" id="CAI5442686.1"/>
    </source>
</evidence>
<organism evidence="2 3">
    <name type="scientific">Caenorhabditis angaria</name>
    <dbReference type="NCBI Taxonomy" id="860376"/>
    <lineage>
        <taxon>Eukaryota</taxon>
        <taxon>Metazoa</taxon>
        <taxon>Ecdysozoa</taxon>
        <taxon>Nematoda</taxon>
        <taxon>Chromadorea</taxon>
        <taxon>Rhabditida</taxon>
        <taxon>Rhabditina</taxon>
        <taxon>Rhabditomorpha</taxon>
        <taxon>Rhabditoidea</taxon>
        <taxon>Rhabditidae</taxon>
        <taxon>Peloderinae</taxon>
        <taxon>Caenorhabditis</taxon>
    </lineage>
</organism>
<feature type="compositionally biased region" description="Acidic residues" evidence="1">
    <location>
        <begin position="57"/>
        <end position="68"/>
    </location>
</feature>
<feature type="compositionally biased region" description="Basic residues" evidence="1">
    <location>
        <begin position="610"/>
        <end position="621"/>
    </location>
</feature>
<keyword evidence="3" id="KW-1185">Reference proteome</keyword>
<feature type="region of interest" description="Disordered" evidence="1">
    <location>
        <begin position="55"/>
        <end position="166"/>
    </location>
</feature>
<dbReference type="Proteomes" id="UP001152747">
    <property type="component" value="Unassembled WGS sequence"/>
</dbReference>
<feature type="compositionally biased region" description="Polar residues" evidence="1">
    <location>
        <begin position="548"/>
        <end position="561"/>
    </location>
</feature>
<feature type="compositionally biased region" description="Basic residues" evidence="1">
    <location>
        <begin position="112"/>
        <end position="126"/>
    </location>
</feature>
<proteinExistence type="predicted"/>
<name>A0A9P1IEJ4_9PELO</name>
<evidence type="ECO:0000256" key="1">
    <source>
        <dbReference type="SAM" id="MobiDB-lite"/>
    </source>
</evidence>
<comment type="caution">
    <text evidence="2">The sequence shown here is derived from an EMBL/GenBank/DDBJ whole genome shotgun (WGS) entry which is preliminary data.</text>
</comment>
<feature type="compositionally biased region" description="Basic and acidic residues" evidence="1">
    <location>
        <begin position="424"/>
        <end position="442"/>
    </location>
</feature>
<dbReference type="AlphaFoldDB" id="A0A9P1IEJ4"/>
<gene>
    <name evidence="2" type="ORF">CAMP_LOCUS5323</name>
</gene>
<feature type="region of interest" description="Disordered" evidence="1">
    <location>
        <begin position="399"/>
        <end position="504"/>
    </location>
</feature>
<protein>
    <submittedName>
        <fullName evidence="2">Uncharacterized protein</fullName>
    </submittedName>
</protein>
<accession>A0A9P1IEJ4</accession>
<reference evidence="2" key="1">
    <citation type="submission" date="2022-11" db="EMBL/GenBank/DDBJ databases">
        <authorList>
            <person name="Kikuchi T."/>
        </authorList>
    </citation>
    <scope>NUCLEOTIDE SEQUENCE</scope>
    <source>
        <strain evidence="2">PS1010</strain>
    </source>
</reference>
<dbReference type="OrthoDB" id="5827846at2759"/>
<dbReference type="EMBL" id="CANHGI010000002">
    <property type="protein sequence ID" value="CAI5442686.1"/>
    <property type="molecule type" value="Genomic_DNA"/>
</dbReference>
<feature type="compositionally biased region" description="Basic and acidic residues" evidence="1">
    <location>
        <begin position="571"/>
        <end position="603"/>
    </location>
</feature>
<feature type="compositionally biased region" description="Polar residues" evidence="1">
    <location>
        <begin position="454"/>
        <end position="469"/>
    </location>
</feature>